<dbReference type="KEGG" id="vg:5580371"/>
<keyword evidence="2" id="KW-1185">Reference proteome</keyword>
<dbReference type="Proteomes" id="UP000001531">
    <property type="component" value="Segment"/>
</dbReference>
<proteinExistence type="predicted"/>
<organism evidence="1 2">
    <name type="scientific">Corynebacterium phage BFK20</name>
    <dbReference type="NCBI Taxonomy" id="28358"/>
    <lineage>
        <taxon>Viruses</taxon>
        <taxon>Duplodnaviria</taxon>
        <taxon>Heunggongvirae</taxon>
        <taxon>Uroviricota</taxon>
        <taxon>Caudoviricetes</taxon>
        <taxon>Sasvirus</taxon>
        <taxon>Sasvirus BFK20</taxon>
    </lineage>
</organism>
<reference evidence="1 2" key="3">
    <citation type="journal article" date="2006" name="Virology">
        <title>Complete nucleotide sequence and genome analysis of bacteriophage BFK20--a lytic phage of the industrial producer Brevibacterium flavum.</title>
        <authorList>
            <person name="Bukovska G."/>
            <person name="Klucar L."/>
            <person name="Vlcek C."/>
            <person name="Adamovic J."/>
            <person name="Turna J."/>
            <person name="Timko J."/>
        </authorList>
    </citation>
    <scope>NUCLEOTIDE SEQUENCE [LARGE SCALE GENOMIC DNA]</scope>
</reference>
<name>Q3V5E9_9CAUD</name>
<dbReference type="EMBL" id="AJ278322">
    <property type="protein sequence ID" value="CAJ29729.1"/>
    <property type="molecule type" value="Genomic_DNA"/>
</dbReference>
<reference evidence="1 2" key="4">
    <citation type="journal article" date="2007" name="Virology">
        <title>Transcriptional profiling of bacteriophage BFK20: coexpression interrogated by "guilt-by-association" algorithm.</title>
        <authorList>
            <person name="Majtan T."/>
            <person name="Halgasova N."/>
            <person name="Bukovska G."/>
            <person name="Timko J."/>
        </authorList>
    </citation>
    <scope>NUCLEOTIDE SEQUENCE [LARGE SCALE GENOMIC DNA]</scope>
</reference>
<gene>
    <name evidence="1" type="primary">ORF46</name>
</gene>
<reference evidence="1 2" key="1">
    <citation type="journal article" date="1992" name="J. Gen. Microbiol.">
        <title>Characterization of bacteriophage BFK20 from Brevibacterium flavum.</title>
        <authorList>
            <person name="Koptides M."/>
            <person name="Barak I."/>
            <person name="Sisova M."/>
            <person name="Baloghova E."/>
            <person name="Ugorcakova J."/>
        </authorList>
    </citation>
    <scope>NUCLEOTIDE SEQUENCE [LARGE SCALE GENOMIC DNA]</scope>
</reference>
<reference evidence="1 2" key="2">
    <citation type="journal article" date="1994" name="Acta Virol.">
        <title>Characterization and sequence analysis of the F2 promoter from corynephage BFK20.</title>
        <authorList>
            <person name="Koptides M."/>
            <person name="Ugorcakova J."/>
            <person name="Baloghova E."/>
            <person name="Bukovska G."/>
            <person name="Timko J."/>
        </authorList>
    </citation>
    <scope>NUCLEOTIDE SEQUENCE [LARGE SCALE GENOMIC DNA]</scope>
</reference>
<accession>Q3V5E9</accession>
<protein>
    <submittedName>
        <fullName evidence="1">Gp46</fullName>
    </submittedName>
</protein>
<dbReference type="RefSeq" id="YP_001456776.1">
    <property type="nucleotide sequence ID" value="NC_009799.3"/>
</dbReference>
<evidence type="ECO:0000313" key="1">
    <source>
        <dbReference type="EMBL" id="CAJ29729.1"/>
    </source>
</evidence>
<evidence type="ECO:0000313" key="2">
    <source>
        <dbReference type="Proteomes" id="UP000001531"/>
    </source>
</evidence>
<sequence>MRAQLNVEHGAGLAPLEEFIGQFETITAKLTKKDAFVAVMEHVVKSGHDHKCAIIQRRVSPQHDAYLIAKINGMYRVEGPGVSFEDRSITRVRKICDLMAEENHTYEKEN</sequence>
<dbReference type="GeneID" id="5580371"/>